<evidence type="ECO:0000256" key="1">
    <source>
        <dbReference type="ARBA" id="ARBA00022490"/>
    </source>
</evidence>
<dbReference type="Proteomes" id="UP000199758">
    <property type="component" value="Unassembled WGS sequence"/>
</dbReference>
<dbReference type="Gene3D" id="3.90.550.10">
    <property type="entry name" value="Spore Coat Polysaccharide Biosynthesis Protein SpsA, Chain A"/>
    <property type="match status" value="1"/>
</dbReference>
<evidence type="ECO:0000256" key="2">
    <source>
        <dbReference type="ARBA" id="ARBA00022679"/>
    </source>
</evidence>
<protein>
    <recommendedName>
        <fullName evidence="8">Molybdenum cofactor guanylyltransferase</fullName>
        <shortName evidence="8">MoCo guanylyltransferase</shortName>
        <ecNumber evidence="8">2.7.7.77</ecNumber>
    </recommendedName>
    <alternativeName>
        <fullName evidence="8">GTP:molybdopterin guanylyltransferase</fullName>
    </alternativeName>
    <alternativeName>
        <fullName evidence="8">Mo-MPT guanylyltransferase</fullName>
    </alternativeName>
    <alternativeName>
        <fullName evidence="8">Molybdopterin guanylyltransferase</fullName>
    </alternativeName>
    <alternativeName>
        <fullName evidence="8">Molybdopterin-guanine dinucleotide synthase</fullName>
        <shortName evidence="8">MGD synthase</shortName>
    </alternativeName>
</protein>
<feature type="binding site" evidence="8">
    <location>
        <position position="83"/>
    </location>
    <ligand>
        <name>GTP</name>
        <dbReference type="ChEBI" id="CHEBI:37565"/>
    </ligand>
</feature>
<comment type="caution">
    <text evidence="8">Lacks conserved residue(s) required for the propagation of feature annotation.</text>
</comment>
<dbReference type="OrthoDB" id="9788394at2"/>
<accession>A0A1M5JMF0</accession>
<evidence type="ECO:0000259" key="9">
    <source>
        <dbReference type="Pfam" id="PF12804"/>
    </source>
</evidence>
<keyword evidence="4 8" id="KW-0547">Nucleotide-binding</keyword>
<keyword evidence="7 8" id="KW-0501">Molybdenum cofactor biosynthesis</keyword>
<evidence type="ECO:0000256" key="3">
    <source>
        <dbReference type="ARBA" id="ARBA00022723"/>
    </source>
</evidence>
<keyword evidence="6 8" id="KW-0342">GTP-binding</keyword>
<evidence type="ECO:0000256" key="6">
    <source>
        <dbReference type="ARBA" id="ARBA00023134"/>
    </source>
</evidence>
<evidence type="ECO:0000256" key="4">
    <source>
        <dbReference type="ARBA" id="ARBA00022741"/>
    </source>
</evidence>
<dbReference type="GO" id="GO:0005737">
    <property type="term" value="C:cytoplasm"/>
    <property type="evidence" value="ECO:0007669"/>
    <property type="project" value="UniProtKB-SubCell"/>
</dbReference>
<dbReference type="AlphaFoldDB" id="A0A1M5JMF0"/>
<dbReference type="STRING" id="490188.SAMN04488068_0084"/>
<evidence type="ECO:0000256" key="7">
    <source>
        <dbReference type="ARBA" id="ARBA00023150"/>
    </source>
</evidence>
<evidence type="ECO:0000313" key="10">
    <source>
        <dbReference type="EMBL" id="SHG41756.1"/>
    </source>
</evidence>
<dbReference type="PANTHER" id="PTHR19136">
    <property type="entry name" value="MOLYBDENUM COFACTOR GUANYLYLTRANSFERASE"/>
    <property type="match status" value="1"/>
</dbReference>
<proteinExistence type="inferred from homology"/>
<keyword evidence="1 8" id="KW-0963">Cytoplasm</keyword>
<sequence length="205" mass="21678">MQSTHPLTITDDRRRRALPAGGILAGGEGRRFGGVDKGWLRYDGSAFVERVAAALAPQVGWLAISANRNLAAYAALGYPVLTDRIGAGPLAGLLRLLEAALAADSGEFLLSAPCDALNLPADLGLRMVELQRQSGADIVVLADDAGLHPVVSLTRCTLAADLARHLQAGDYSVQRWQQRHRRVVAQLGGRLLNINDASALEAADA</sequence>
<feature type="binding site" evidence="8">
    <location>
        <position position="115"/>
    </location>
    <ligand>
        <name>GTP</name>
        <dbReference type="ChEBI" id="CHEBI:37565"/>
    </ligand>
</feature>
<feature type="binding site" evidence="8">
    <location>
        <position position="115"/>
    </location>
    <ligand>
        <name>Mg(2+)</name>
        <dbReference type="ChEBI" id="CHEBI:18420"/>
    </ligand>
</feature>
<comment type="cofactor">
    <cofactor evidence="8">
        <name>Mg(2+)</name>
        <dbReference type="ChEBI" id="CHEBI:18420"/>
    </cofactor>
</comment>
<dbReference type="InterPro" id="IPR029044">
    <property type="entry name" value="Nucleotide-diphossugar_trans"/>
</dbReference>
<dbReference type="EC" id="2.7.7.77" evidence="8"/>
<dbReference type="InterPro" id="IPR025877">
    <property type="entry name" value="MobA-like_NTP_Trfase"/>
</dbReference>
<comment type="subunit">
    <text evidence="8">Monomer.</text>
</comment>
<dbReference type="CDD" id="cd02503">
    <property type="entry name" value="MobA"/>
    <property type="match status" value="1"/>
</dbReference>
<keyword evidence="5 8" id="KW-0460">Magnesium</keyword>
<dbReference type="GO" id="GO:0046872">
    <property type="term" value="F:metal ion binding"/>
    <property type="evidence" value="ECO:0007669"/>
    <property type="project" value="UniProtKB-KW"/>
</dbReference>
<evidence type="ECO:0000313" key="11">
    <source>
        <dbReference type="Proteomes" id="UP000199758"/>
    </source>
</evidence>
<name>A0A1M5JMF0_9GAMM</name>
<comment type="function">
    <text evidence="8">Transfers a GMP moiety from GTP to Mo-molybdopterin (Mo-MPT) cofactor (Moco or molybdenum cofactor) to form Mo-molybdopterin guanine dinucleotide (Mo-MGD) cofactor.</text>
</comment>
<feature type="binding site" evidence="8">
    <location>
        <begin position="24"/>
        <end position="26"/>
    </location>
    <ligand>
        <name>GTP</name>
        <dbReference type="ChEBI" id="CHEBI:37565"/>
    </ligand>
</feature>
<gene>
    <name evidence="8" type="primary">mobA</name>
    <name evidence="10" type="ORF">SAMN04488068_0084</name>
</gene>
<comment type="subcellular location">
    <subcellularLocation>
        <location evidence="8">Cytoplasm</location>
    </subcellularLocation>
</comment>
<keyword evidence="3 8" id="KW-0479">Metal-binding</keyword>
<evidence type="ECO:0000256" key="5">
    <source>
        <dbReference type="ARBA" id="ARBA00022842"/>
    </source>
</evidence>
<comment type="domain">
    <text evidence="8">The N-terminal domain determines nucleotide recognition and specific binding, while the C-terminal domain determines the specific binding to the target protein.</text>
</comment>
<keyword evidence="2 8" id="KW-0808">Transferase</keyword>
<evidence type="ECO:0000256" key="8">
    <source>
        <dbReference type="HAMAP-Rule" id="MF_00316"/>
    </source>
</evidence>
<dbReference type="GO" id="GO:0005525">
    <property type="term" value="F:GTP binding"/>
    <property type="evidence" value="ECO:0007669"/>
    <property type="project" value="UniProtKB-UniRule"/>
</dbReference>
<keyword evidence="11" id="KW-1185">Reference proteome</keyword>
<dbReference type="SUPFAM" id="SSF53448">
    <property type="entry name" value="Nucleotide-diphospho-sugar transferases"/>
    <property type="match status" value="1"/>
</dbReference>
<feature type="binding site" evidence="8">
    <location>
        <position position="37"/>
    </location>
    <ligand>
        <name>GTP</name>
        <dbReference type="ChEBI" id="CHEBI:37565"/>
    </ligand>
</feature>
<organism evidence="10 11">
    <name type="scientific">Hydrocarboniphaga daqingensis</name>
    <dbReference type="NCBI Taxonomy" id="490188"/>
    <lineage>
        <taxon>Bacteria</taxon>
        <taxon>Pseudomonadati</taxon>
        <taxon>Pseudomonadota</taxon>
        <taxon>Gammaproteobacteria</taxon>
        <taxon>Nevskiales</taxon>
        <taxon>Nevskiaceae</taxon>
        <taxon>Hydrocarboniphaga</taxon>
    </lineage>
</organism>
<feature type="domain" description="MobA-like NTP transferase" evidence="9">
    <location>
        <begin position="23"/>
        <end position="182"/>
    </location>
</feature>
<dbReference type="GO" id="GO:1902758">
    <property type="term" value="P:bis(molybdopterin guanine dinucleotide)molybdenum biosynthetic process"/>
    <property type="evidence" value="ECO:0007669"/>
    <property type="project" value="TreeGrafter"/>
</dbReference>
<comment type="similarity">
    <text evidence="8">Belongs to the MobA family.</text>
</comment>
<comment type="catalytic activity">
    <reaction evidence="8">
        <text>Mo-molybdopterin + GTP + H(+) = Mo-molybdopterin guanine dinucleotide + diphosphate</text>
        <dbReference type="Rhea" id="RHEA:34243"/>
        <dbReference type="ChEBI" id="CHEBI:15378"/>
        <dbReference type="ChEBI" id="CHEBI:33019"/>
        <dbReference type="ChEBI" id="CHEBI:37565"/>
        <dbReference type="ChEBI" id="CHEBI:71302"/>
        <dbReference type="ChEBI" id="CHEBI:71310"/>
        <dbReference type="EC" id="2.7.7.77"/>
    </reaction>
</comment>
<dbReference type="PANTHER" id="PTHR19136:SF81">
    <property type="entry name" value="MOLYBDENUM COFACTOR GUANYLYLTRANSFERASE"/>
    <property type="match status" value="1"/>
</dbReference>
<dbReference type="InterPro" id="IPR013482">
    <property type="entry name" value="Molybde_CF_guanTrfase"/>
</dbReference>
<dbReference type="HAMAP" id="MF_00316">
    <property type="entry name" value="MobA"/>
    <property type="match status" value="1"/>
</dbReference>
<reference evidence="10 11" key="1">
    <citation type="submission" date="2016-11" db="EMBL/GenBank/DDBJ databases">
        <authorList>
            <person name="Jaros S."/>
            <person name="Januszkiewicz K."/>
            <person name="Wedrychowicz H."/>
        </authorList>
    </citation>
    <scope>NUCLEOTIDE SEQUENCE [LARGE SCALE GENOMIC DNA]</scope>
    <source>
        <strain evidence="10 11">CGMCC 1.7049</strain>
    </source>
</reference>
<dbReference type="Pfam" id="PF12804">
    <property type="entry name" value="NTP_transf_3"/>
    <property type="match status" value="1"/>
</dbReference>
<dbReference type="EMBL" id="FQWZ01000001">
    <property type="protein sequence ID" value="SHG41756.1"/>
    <property type="molecule type" value="Genomic_DNA"/>
</dbReference>
<dbReference type="GO" id="GO:0061603">
    <property type="term" value="F:molybdenum cofactor guanylyltransferase activity"/>
    <property type="evidence" value="ECO:0007669"/>
    <property type="project" value="UniProtKB-EC"/>
</dbReference>
<dbReference type="RefSeq" id="WP_072892638.1">
    <property type="nucleotide sequence ID" value="NZ_FQWZ01000001.1"/>
</dbReference>